<keyword evidence="7 10" id="KW-0119">Carbohydrate metabolism</keyword>
<gene>
    <name evidence="11" type="primary">malQ</name>
    <name evidence="11" type="ORF">OXH18_20845</name>
</gene>
<name>A0A9E8ZD03_9CYAN</name>
<dbReference type="InterPro" id="IPR017853">
    <property type="entry name" value="GH"/>
</dbReference>
<accession>A0A9E8ZD03</accession>
<comment type="catalytic activity">
    <reaction evidence="1 10">
        <text>Transfers a segment of a (1-&gt;4)-alpha-D-glucan to a new position in an acceptor, which may be glucose or a (1-&gt;4)-alpha-D-glucan.</text>
        <dbReference type="EC" id="2.4.1.25"/>
    </reaction>
</comment>
<proteinExistence type="inferred from homology"/>
<dbReference type="NCBIfam" id="NF011079">
    <property type="entry name" value="PRK14508.1-2"/>
    <property type="match status" value="1"/>
</dbReference>
<evidence type="ECO:0000256" key="3">
    <source>
        <dbReference type="ARBA" id="ARBA00012560"/>
    </source>
</evidence>
<comment type="similarity">
    <text evidence="2 10">Belongs to the disproportionating enzyme family.</text>
</comment>
<evidence type="ECO:0000256" key="10">
    <source>
        <dbReference type="RuleBase" id="RU361207"/>
    </source>
</evidence>
<evidence type="ECO:0000256" key="4">
    <source>
        <dbReference type="ARBA" id="ARBA00020295"/>
    </source>
</evidence>
<dbReference type="NCBIfam" id="TIGR00217">
    <property type="entry name" value="malQ"/>
    <property type="match status" value="1"/>
</dbReference>
<dbReference type="PANTHER" id="PTHR32438:SF5">
    <property type="entry name" value="4-ALPHA-GLUCANOTRANSFERASE DPE1, CHLOROPLASTIC_AMYLOPLASTIC"/>
    <property type="match status" value="1"/>
</dbReference>
<dbReference type="AlphaFoldDB" id="A0A9E8ZD03"/>
<evidence type="ECO:0000313" key="12">
    <source>
        <dbReference type="Proteomes" id="UP001163152"/>
    </source>
</evidence>
<dbReference type="PANTHER" id="PTHR32438">
    <property type="entry name" value="4-ALPHA-GLUCANOTRANSFERASE DPE1, CHLOROPLASTIC/AMYLOPLASTIC"/>
    <property type="match status" value="1"/>
</dbReference>
<evidence type="ECO:0000313" key="11">
    <source>
        <dbReference type="EMBL" id="WAL59592.1"/>
    </source>
</evidence>
<dbReference type="SUPFAM" id="SSF51445">
    <property type="entry name" value="(Trans)glycosidases"/>
    <property type="match status" value="1"/>
</dbReference>
<dbReference type="GO" id="GO:0005975">
    <property type="term" value="P:carbohydrate metabolic process"/>
    <property type="evidence" value="ECO:0007669"/>
    <property type="project" value="InterPro"/>
</dbReference>
<dbReference type="Gene3D" id="3.20.20.80">
    <property type="entry name" value="Glycosidases"/>
    <property type="match status" value="1"/>
</dbReference>
<dbReference type="NCBIfam" id="NF011080">
    <property type="entry name" value="PRK14508.1-3"/>
    <property type="match status" value="1"/>
</dbReference>
<dbReference type="InterPro" id="IPR003385">
    <property type="entry name" value="Glyco_hydro_77"/>
</dbReference>
<dbReference type="Proteomes" id="UP001163152">
    <property type="component" value="Chromosome"/>
</dbReference>
<dbReference type="GO" id="GO:0004134">
    <property type="term" value="F:4-alpha-glucanotransferase activity"/>
    <property type="evidence" value="ECO:0007669"/>
    <property type="project" value="UniProtKB-EC"/>
</dbReference>
<evidence type="ECO:0000256" key="8">
    <source>
        <dbReference type="ARBA" id="ARBA00031423"/>
    </source>
</evidence>
<sequence>MNASSHPSVFSQRVSGILLHPTSFPGRFGIGDLRSEAYRFIDFLADSDQHLWQILPLGPTSFGNSPYMSYSAMAGNPLLISLDLLHGEGLLSDADLAHIPDFPLDHVDFDRVAATKFPLLQQACRNFATSASAERRDAFQQFQQEKADWLEDYALFMALKRKFNGQSWHTWEPGLAKRDKATLQQFRSELAEEIFFEEFLQFEFFRQWSDLKHYANSKGIQIIGDIPIYVAHDSADVWANPDNFCLDSETGEPALMAGTPPDYFSETGQLWGNPVYNWDYLQQSDFQWWIQRFEAMLDYVDLIRIDHFIGFESFWAIPQGETNAVNGSWIKAPGKQFFEVLKQKLGSLPILAEDLGTVTPEVEALRDHFEFPGMKVLHFAFGGDARNPYLPFNYDKRNCVVYTGTHDNNTTVAWYETLPDHERDRLLDYLGCISSDGIHWDMIRLAFGSIANLAIIPLQDILGLGSNARMNFPGRLEGNWGWRYRSEALNDETCGRLKHITQVFGRSRPRSEAEPESD</sequence>
<evidence type="ECO:0000256" key="5">
    <source>
        <dbReference type="ARBA" id="ARBA00022676"/>
    </source>
</evidence>
<dbReference type="EC" id="2.4.1.25" evidence="3 10"/>
<reference evidence="11" key="1">
    <citation type="submission" date="2022-12" db="EMBL/GenBank/DDBJ databases">
        <title>Polyphasic identification of a Novel Hot-Spring Cyanobacterium Ocullathermofonsia sinensis gen nov. sp. nov. and Genomic Insights on its Adaptations to the Thermal Habitat.</title>
        <authorList>
            <person name="Daroch M."/>
            <person name="Tang J."/>
            <person name="Jiang Y."/>
        </authorList>
    </citation>
    <scope>NUCLEOTIDE SEQUENCE</scope>
    <source>
        <strain evidence="11">PKUAC-SCTA174</strain>
    </source>
</reference>
<evidence type="ECO:0000256" key="9">
    <source>
        <dbReference type="ARBA" id="ARBA00031501"/>
    </source>
</evidence>
<evidence type="ECO:0000256" key="2">
    <source>
        <dbReference type="ARBA" id="ARBA00005684"/>
    </source>
</evidence>
<organism evidence="11 12">
    <name type="scientific">Thermocoleostomius sinensis A174</name>
    <dbReference type="NCBI Taxonomy" id="2016057"/>
    <lineage>
        <taxon>Bacteria</taxon>
        <taxon>Bacillati</taxon>
        <taxon>Cyanobacteriota</taxon>
        <taxon>Cyanophyceae</taxon>
        <taxon>Oculatellales</taxon>
        <taxon>Oculatellaceae</taxon>
        <taxon>Thermocoleostomius</taxon>
    </lineage>
</organism>
<dbReference type="EMBL" id="CP113797">
    <property type="protein sequence ID" value="WAL59592.1"/>
    <property type="molecule type" value="Genomic_DNA"/>
</dbReference>
<dbReference type="RefSeq" id="WP_268609386.1">
    <property type="nucleotide sequence ID" value="NZ_CP113797.1"/>
</dbReference>
<keyword evidence="5 10" id="KW-0328">Glycosyltransferase</keyword>
<evidence type="ECO:0000256" key="6">
    <source>
        <dbReference type="ARBA" id="ARBA00022679"/>
    </source>
</evidence>
<keyword evidence="12" id="KW-1185">Reference proteome</keyword>
<keyword evidence="6 10" id="KW-0808">Transferase</keyword>
<evidence type="ECO:0000256" key="1">
    <source>
        <dbReference type="ARBA" id="ARBA00000439"/>
    </source>
</evidence>
<evidence type="ECO:0000256" key="7">
    <source>
        <dbReference type="ARBA" id="ARBA00023277"/>
    </source>
</evidence>
<dbReference type="KEGG" id="tsin:OXH18_20845"/>
<dbReference type="Pfam" id="PF02446">
    <property type="entry name" value="Glyco_hydro_77"/>
    <property type="match status" value="1"/>
</dbReference>
<protein>
    <recommendedName>
        <fullName evidence="4 10">4-alpha-glucanotransferase</fullName>
        <ecNumber evidence="3 10">2.4.1.25</ecNumber>
    </recommendedName>
    <alternativeName>
        <fullName evidence="8 10">Amylomaltase</fullName>
    </alternativeName>
    <alternativeName>
        <fullName evidence="9 10">Disproportionating enzyme</fullName>
    </alternativeName>
</protein>